<protein>
    <submittedName>
        <fullName evidence="1">Uncharacterized protein</fullName>
    </submittedName>
</protein>
<gene>
    <name evidence="1" type="ORF">F2P45_27985</name>
</gene>
<sequence>MRNHITEAVLYIGPTTWSFNTAREEEDLPSISCQYVLTTPNDLWKLMDILDRAKVVADKPPRILNARIGIYLYQDNGAVSKLILANSFKDEGARGLYNDATGVVTGLDFEQELRAFALTLQQTKPNWYCDGEKSSVAAPEPRTGNELK</sequence>
<dbReference type="RefSeq" id="WP_166881511.1">
    <property type="nucleotide sequence ID" value="NZ_WHJH01000054.1"/>
</dbReference>
<evidence type="ECO:0000313" key="1">
    <source>
        <dbReference type="EMBL" id="NHZ92819.1"/>
    </source>
</evidence>
<reference evidence="1 2" key="1">
    <citation type="submission" date="2019-10" db="EMBL/GenBank/DDBJ databases">
        <title>Taxonomy of Antarctic Massilia spp.: description of Massilia rubra sp. nov., Massilia aquatica sp. nov., Massilia mucilaginosa sp. nov., Massilia frigida sp. nov. isolated from streams, lakes and regoliths.</title>
        <authorList>
            <person name="Holochova P."/>
            <person name="Sedlacek I."/>
            <person name="Kralova S."/>
            <person name="Maslanova I."/>
            <person name="Busse H.-J."/>
            <person name="Stankova E."/>
            <person name="Vrbovska V."/>
            <person name="Kovarovic V."/>
            <person name="Bartak M."/>
            <person name="Svec P."/>
            <person name="Pantucek R."/>
        </authorList>
    </citation>
    <scope>NUCLEOTIDE SEQUENCE [LARGE SCALE GENOMIC DNA]</scope>
    <source>
        <strain evidence="1 2">CCM 8733</strain>
    </source>
</reference>
<dbReference type="Proteomes" id="UP000609726">
    <property type="component" value="Unassembled WGS sequence"/>
</dbReference>
<comment type="caution">
    <text evidence="1">The sequence shown here is derived from an EMBL/GenBank/DDBJ whole genome shotgun (WGS) entry which is preliminary data.</text>
</comment>
<accession>A0ABX0P188</accession>
<dbReference type="EMBL" id="WHJH01000054">
    <property type="protein sequence ID" value="NHZ92819.1"/>
    <property type="molecule type" value="Genomic_DNA"/>
</dbReference>
<evidence type="ECO:0000313" key="2">
    <source>
        <dbReference type="Proteomes" id="UP000609726"/>
    </source>
</evidence>
<keyword evidence="2" id="KW-1185">Reference proteome</keyword>
<proteinExistence type="predicted"/>
<name>A0ABX0P188_9BURK</name>
<organism evidence="1 2">
    <name type="scientific">Massilia mucilaginosa</name>
    <dbReference type="NCBI Taxonomy" id="2609282"/>
    <lineage>
        <taxon>Bacteria</taxon>
        <taxon>Pseudomonadati</taxon>
        <taxon>Pseudomonadota</taxon>
        <taxon>Betaproteobacteria</taxon>
        <taxon>Burkholderiales</taxon>
        <taxon>Oxalobacteraceae</taxon>
        <taxon>Telluria group</taxon>
        <taxon>Massilia</taxon>
    </lineage>
</organism>